<dbReference type="SUPFAM" id="SSF141729">
    <property type="entry name" value="FimD N-terminal domain-like"/>
    <property type="match status" value="1"/>
</dbReference>
<keyword evidence="4" id="KW-1134">Transmembrane beta strand</keyword>
<keyword evidence="9" id="KW-1029">Fimbrium biogenesis</keyword>
<comment type="similarity">
    <text evidence="2 9">Belongs to the fimbrial export usher family.</text>
</comment>
<dbReference type="EMBL" id="CP006664">
    <property type="protein sequence ID" value="AIJ09634.1"/>
    <property type="molecule type" value="Genomic_DNA"/>
</dbReference>
<sequence>MKTTIKPLIWSMMLAGLPYSVGSFAQSEEYFFDSALVNGHDVSRFNDGQQLPGSYLVSVAVNDSRKKMASYQIEFGYVGNTLTPYLKKEDLVLFNINPDALQLSYQPGEKYIDFSQGDLQFSFAFYGMSLVLYAPAKAIMNKPSELAHESQWDDGITAFILNYDAKAWHREVKFNAPSSQSYSLSLAPGLNLGSWRLRNSGIWQRGYNGESTYQNAYAYAESDIRSLKSKLLIGESSTGSDIFNSIPFRGIKLATSDSMIPFYERTFVPAVRGIASSVAQVEVRQNNYLIYSTEVPAGAFELTDIPALQGEDMAVTVTESNGTVQHFTVPYNTPAISLKAGRVKYEVTLGKYRPYSDTANDDFFGNATLIYGFNDFLTGYTGLQASNKYWSGALGMGFNLSRFGALSVDGVYSRSGYHNNEIGSALRIRYSKLINETNTSFNLASYQYASAGYSSFTDAMTPRRARYPSPWRKKHDSSVSLKQDLSRFGSLDLSFRATGYWDKKSESYANLNYSTSLLGRASLSLGWNRVLNADYRHQEDIFSAAIYVSLGNLIGAGTNSSLRYQILSERDRSISNSLTLNGIAYDNRLSWNISQGINNKNGDNNRTSISAALIHPFGAINGMYNYSPTVTQFGGGINGSMVLHRGGLTLGQRIHGAAALLDVDNAADIAVTNRNGVKTDDNGFALVTALNTYRKNDIYIQQADLNSQTEIKQTVSSVIPTDNALVLASYKTVNGKKALFHITGSDGKPIPFGALVVTEHQHSAGIVGDAGDVFLSGLSDSGVLHIRWGNHDGQQCRLPYTLKEKNPIGLYISALACL</sequence>
<keyword evidence="7 9" id="KW-0472">Membrane</keyword>
<dbReference type="InterPro" id="IPR018030">
    <property type="entry name" value="Fimbrial_membr_usher_CS"/>
</dbReference>
<dbReference type="GO" id="GO:0009279">
    <property type="term" value="C:cell outer membrane"/>
    <property type="evidence" value="ECO:0007669"/>
    <property type="project" value="UniProtKB-SubCell"/>
</dbReference>
<dbReference type="Pfam" id="PF00577">
    <property type="entry name" value="Usher"/>
    <property type="match status" value="1"/>
</dbReference>
<keyword evidence="5 9" id="KW-0812">Transmembrane</keyword>
<dbReference type="GeneID" id="33940684"/>
<keyword evidence="8 9" id="KW-0998">Cell outer membrane</keyword>
<dbReference type="Gene3D" id="2.60.40.3110">
    <property type="match status" value="1"/>
</dbReference>
<dbReference type="PROSITE" id="PS01151">
    <property type="entry name" value="FIMBRIAL_USHER"/>
    <property type="match status" value="1"/>
</dbReference>
<evidence type="ECO:0000256" key="8">
    <source>
        <dbReference type="ARBA" id="ARBA00023237"/>
    </source>
</evidence>
<reference evidence="13 14" key="1">
    <citation type="journal article" date="2012" name="PLoS ONE">
        <title>Edwardsiella comparative phylogenomics reveal the new intra/inter-species taxonomic relationships, virulence evolution and niche adaptation mechanisms.</title>
        <authorList>
            <person name="Yang M."/>
            <person name="Lv Y."/>
            <person name="Xiao J."/>
            <person name="Wu H."/>
            <person name="Zheng H."/>
            <person name="Liu Q."/>
            <person name="Zhang Y."/>
            <person name="Wang Q."/>
        </authorList>
    </citation>
    <scope>NUCLEOTIDE SEQUENCE [LARGE SCALE GENOMIC DNA]</scope>
    <source>
        <strain evidence="14">080813</strain>
    </source>
</reference>
<keyword evidence="3 9" id="KW-0813">Transport</keyword>
<evidence type="ECO:0000256" key="7">
    <source>
        <dbReference type="ARBA" id="ARBA00023136"/>
    </source>
</evidence>
<dbReference type="Gene3D" id="2.60.40.2610">
    <property type="entry name" value="Outer membrane usher protein FimD, plug domain"/>
    <property type="match status" value="1"/>
</dbReference>
<evidence type="ECO:0000259" key="12">
    <source>
        <dbReference type="Pfam" id="PF13954"/>
    </source>
</evidence>
<dbReference type="InterPro" id="IPR025949">
    <property type="entry name" value="PapC-like_C"/>
</dbReference>
<dbReference type="RefSeq" id="WP_034164384.1">
    <property type="nucleotide sequence ID" value="NZ_CP006664.1"/>
</dbReference>
<evidence type="ECO:0000313" key="14">
    <source>
        <dbReference type="Proteomes" id="UP000028681"/>
    </source>
</evidence>
<evidence type="ECO:0000256" key="10">
    <source>
        <dbReference type="SAM" id="SignalP"/>
    </source>
</evidence>
<accession>A0A076LVU6</accession>
<protein>
    <submittedName>
        <fullName evidence="13">Type 1 fimbriae anchoring protein FimD</fullName>
    </submittedName>
</protein>
<feature type="domain" description="PapC-like C-terminal" evidence="11">
    <location>
        <begin position="739"/>
        <end position="804"/>
    </location>
</feature>
<feature type="signal peptide" evidence="10">
    <location>
        <begin position="1"/>
        <end position="25"/>
    </location>
</feature>
<feature type="chain" id="PRO_5001715493" evidence="10">
    <location>
        <begin position="26"/>
        <end position="818"/>
    </location>
</feature>
<dbReference type="GO" id="GO:0009297">
    <property type="term" value="P:pilus assembly"/>
    <property type="evidence" value="ECO:0007669"/>
    <property type="project" value="InterPro"/>
</dbReference>
<dbReference type="Pfam" id="PF13954">
    <property type="entry name" value="PapC_N"/>
    <property type="match status" value="1"/>
</dbReference>
<dbReference type="InterPro" id="IPR042186">
    <property type="entry name" value="FimD_plug_dom"/>
</dbReference>
<organism evidence="13 14">
    <name type="scientific">Edwardsiella anguillarum ET080813</name>
    <dbReference type="NCBI Taxonomy" id="667120"/>
    <lineage>
        <taxon>Bacteria</taxon>
        <taxon>Pseudomonadati</taxon>
        <taxon>Pseudomonadota</taxon>
        <taxon>Gammaproteobacteria</taxon>
        <taxon>Enterobacterales</taxon>
        <taxon>Hafniaceae</taxon>
        <taxon>Edwardsiella</taxon>
    </lineage>
</organism>
<evidence type="ECO:0000313" key="13">
    <source>
        <dbReference type="EMBL" id="AIJ09634.1"/>
    </source>
</evidence>
<feature type="domain" description="PapC N-terminal" evidence="12">
    <location>
        <begin position="38"/>
        <end position="166"/>
    </location>
</feature>
<dbReference type="InterPro" id="IPR025885">
    <property type="entry name" value="PapC_N"/>
</dbReference>
<evidence type="ECO:0000256" key="5">
    <source>
        <dbReference type="ARBA" id="ARBA00022692"/>
    </source>
</evidence>
<comment type="subcellular location">
    <subcellularLocation>
        <location evidence="1 9">Cell outer membrane</location>
        <topology evidence="1 9">Multi-pass membrane protein</topology>
    </subcellularLocation>
</comment>
<evidence type="ECO:0000256" key="1">
    <source>
        <dbReference type="ARBA" id="ARBA00004571"/>
    </source>
</evidence>
<dbReference type="AlphaFoldDB" id="A0A076LVU6"/>
<evidence type="ECO:0000256" key="9">
    <source>
        <dbReference type="RuleBase" id="RU003884"/>
    </source>
</evidence>
<gene>
    <name evidence="13" type="primary">fimD</name>
    <name evidence="13" type="ORF">ETEE_3208</name>
</gene>
<dbReference type="Gene3D" id="3.10.20.410">
    <property type="match status" value="1"/>
</dbReference>
<dbReference type="InterPro" id="IPR043142">
    <property type="entry name" value="PapC-like_C_sf"/>
</dbReference>
<dbReference type="GO" id="GO:0015473">
    <property type="term" value="F:fimbrial usher porin activity"/>
    <property type="evidence" value="ECO:0007669"/>
    <property type="project" value="InterPro"/>
</dbReference>
<dbReference type="HOGENOM" id="CLU_009120_3_1_6"/>
<evidence type="ECO:0000256" key="2">
    <source>
        <dbReference type="ARBA" id="ARBA00008064"/>
    </source>
</evidence>
<keyword evidence="6 10" id="KW-0732">Signal</keyword>
<evidence type="ECO:0000256" key="3">
    <source>
        <dbReference type="ARBA" id="ARBA00022448"/>
    </source>
</evidence>
<evidence type="ECO:0000259" key="11">
    <source>
        <dbReference type="Pfam" id="PF13953"/>
    </source>
</evidence>
<dbReference type="PANTHER" id="PTHR30451">
    <property type="entry name" value="OUTER MEMBRANE USHER PROTEIN"/>
    <property type="match status" value="1"/>
</dbReference>
<proteinExistence type="inferred from homology"/>
<dbReference type="PANTHER" id="PTHR30451:SF9">
    <property type="entry name" value="F1 CAPSULE-ANCHORING PROTEIN"/>
    <property type="match status" value="1"/>
</dbReference>
<dbReference type="KEGG" id="ete:ETEE_3208"/>
<evidence type="ECO:0000256" key="6">
    <source>
        <dbReference type="ARBA" id="ARBA00022729"/>
    </source>
</evidence>
<dbReference type="Proteomes" id="UP000028681">
    <property type="component" value="Chromosome"/>
</dbReference>
<dbReference type="InterPro" id="IPR037224">
    <property type="entry name" value="PapC_N_sf"/>
</dbReference>
<name>A0A076LVU6_9GAMM</name>
<dbReference type="Gene3D" id="2.60.40.2070">
    <property type="match status" value="1"/>
</dbReference>
<dbReference type="InterPro" id="IPR000015">
    <property type="entry name" value="Fimb_usher"/>
</dbReference>
<dbReference type="Pfam" id="PF13953">
    <property type="entry name" value="PapC_C"/>
    <property type="match status" value="1"/>
</dbReference>
<evidence type="ECO:0000256" key="4">
    <source>
        <dbReference type="ARBA" id="ARBA00022452"/>
    </source>
</evidence>